<dbReference type="EMBL" id="PYLO01000007">
    <property type="protein sequence ID" value="PST35677.1"/>
    <property type="molecule type" value="Genomic_DNA"/>
</dbReference>
<accession>A0A2T3FK68</accession>
<evidence type="ECO:0000313" key="2">
    <source>
        <dbReference type="Proteomes" id="UP000241048"/>
    </source>
</evidence>
<organism evidence="1 2">
    <name type="scientific">Clostridium fessum</name>
    <dbReference type="NCBI Taxonomy" id="2126740"/>
    <lineage>
        <taxon>Bacteria</taxon>
        <taxon>Bacillati</taxon>
        <taxon>Bacillota</taxon>
        <taxon>Clostridia</taxon>
        <taxon>Eubacteriales</taxon>
        <taxon>Clostridiaceae</taxon>
        <taxon>Clostridium</taxon>
    </lineage>
</organism>
<sequence>MAAAKADNHAGSFLPFVCARNGGSFQRNADTNRSKPDRCFRQRLVELADGSFKIQMGMQHLFCFNWM</sequence>
<name>A0A2T3FK68_9CLOT</name>
<dbReference type="RefSeq" id="WP_107001796.1">
    <property type="nucleotide sequence ID" value="NZ_JAQDSE010000008.1"/>
</dbReference>
<evidence type="ECO:0000313" key="1">
    <source>
        <dbReference type="EMBL" id="PST35677.1"/>
    </source>
</evidence>
<keyword evidence="2" id="KW-1185">Reference proteome</keyword>
<gene>
    <name evidence="1" type="ORF">C7U56_14355</name>
</gene>
<reference evidence="1 2" key="1">
    <citation type="submission" date="2018-03" db="EMBL/GenBank/DDBJ databases">
        <title>Lachnoclostridium SNUG30386 gen.nov., sp.nov., isolated from human faeces.</title>
        <authorList>
            <person name="Seo B."/>
            <person name="Jeon K."/>
            <person name="Ko G."/>
        </authorList>
    </citation>
    <scope>NUCLEOTIDE SEQUENCE [LARGE SCALE GENOMIC DNA]</scope>
    <source>
        <strain evidence="1 2">SNUG30386</strain>
    </source>
</reference>
<protein>
    <submittedName>
        <fullName evidence="1">Uncharacterized protein</fullName>
    </submittedName>
</protein>
<proteinExistence type="predicted"/>
<dbReference type="AlphaFoldDB" id="A0A2T3FK68"/>
<comment type="caution">
    <text evidence="1">The sequence shown here is derived from an EMBL/GenBank/DDBJ whole genome shotgun (WGS) entry which is preliminary data.</text>
</comment>
<dbReference type="Proteomes" id="UP000241048">
    <property type="component" value="Unassembled WGS sequence"/>
</dbReference>